<evidence type="ECO:0000313" key="10">
    <source>
        <dbReference type="Proteomes" id="UP000636800"/>
    </source>
</evidence>
<feature type="transmembrane region" description="Helical" evidence="7">
    <location>
        <begin position="88"/>
        <end position="108"/>
    </location>
</feature>
<comment type="caution">
    <text evidence="9">The sequence shown here is derived from an EMBL/GenBank/DDBJ whole genome shotgun (WGS) entry which is preliminary data.</text>
</comment>
<dbReference type="GO" id="GO:0016887">
    <property type="term" value="F:ATP hydrolysis activity"/>
    <property type="evidence" value="ECO:0007669"/>
    <property type="project" value="InterPro"/>
</dbReference>
<organism evidence="9 10">
    <name type="scientific">Vanilla planifolia</name>
    <name type="common">Vanilla</name>
    <dbReference type="NCBI Taxonomy" id="51239"/>
    <lineage>
        <taxon>Eukaryota</taxon>
        <taxon>Viridiplantae</taxon>
        <taxon>Streptophyta</taxon>
        <taxon>Embryophyta</taxon>
        <taxon>Tracheophyta</taxon>
        <taxon>Spermatophyta</taxon>
        <taxon>Magnoliopsida</taxon>
        <taxon>Liliopsida</taxon>
        <taxon>Asparagales</taxon>
        <taxon>Orchidaceae</taxon>
        <taxon>Vanilloideae</taxon>
        <taxon>Vanilleae</taxon>
        <taxon>Vanilla</taxon>
    </lineage>
</organism>
<sequence length="314" mass="35590">MVGIRKSPILQHFSESIAGAPTIRCFNQEARFLAKNHRLIDNYSRISFHNSATMEWLSVRINLLFNLVFFLALMILVSLPRNTINPNLAGLAATYGLNLNILQAWVIWNLCNVENKMISVERILQFSDITSEAQLVIENNRPEKEWPNNGTIVIQNLHVQYNPRLPMVLKDISCVIPGKKKIGIVGRTGSGKSTLIQALLGFIGLHDLRSRLSIIPQDPTLFQGTVRTNLDPLQEHSDLEIWEALRKCQLEEIIKQDHRLLDAPVAHRIPTVIDSDLVMVLREGQILEFNSALDLLKDKTSTFSQLAMEFLGRN</sequence>
<evidence type="ECO:0000256" key="2">
    <source>
        <dbReference type="ARBA" id="ARBA00022692"/>
    </source>
</evidence>
<dbReference type="InterPro" id="IPR036640">
    <property type="entry name" value="ABC1_TM_sf"/>
</dbReference>
<keyword evidence="4" id="KW-0067">ATP-binding</keyword>
<dbReference type="InterPro" id="IPR050173">
    <property type="entry name" value="ABC_transporter_C-like"/>
</dbReference>
<dbReference type="InterPro" id="IPR011527">
    <property type="entry name" value="ABC1_TM_dom"/>
</dbReference>
<dbReference type="GO" id="GO:0140359">
    <property type="term" value="F:ABC-type transporter activity"/>
    <property type="evidence" value="ECO:0007669"/>
    <property type="project" value="InterPro"/>
</dbReference>
<dbReference type="InterPro" id="IPR003439">
    <property type="entry name" value="ABC_transporter-like_ATP-bd"/>
</dbReference>
<dbReference type="SUPFAM" id="SSF52540">
    <property type="entry name" value="P-loop containing nucleoside triphosphate hydrolases"/>
    <property type="match status" value="1"/>
</dbReference>
<dbReference type="Gene3D" id="3.40.50.300">
    <property type="entry name" value="P-loop containing nucleotide triphosphate hydrolases"/>
    <property type="match status" value="1"/>
</dbReference>
<dbReference type="Pfam" id="PF00664">
    <property type="entry name" value="ABC_membrane"/>
    <property type="match status" value="1"/>
</dbReference>
<keyword evidence="1" id="KW-0813">Transport</keyword>
<dbReference type="GO" id="GO:0016020">
    <property type="term" value="C:membrane"/>
    <property type="evidence" value="ECO:0007669"/>
    <property type="project" value="InterPro"/>
</dbReference>
<dbReference type="GO" id="GO:0005524">
    <property type="term" value="F:ATP binding"/>
    <property type="evidence" value="ECO:0007669"/>
    <property type="project" value="UniProtKB-KW"/>
</dbReference>
<keyword evidence="10" id="KW-1185">Reference proteome</keyword>
<evidence type="ECO:0000256" key="3">
    <source>
        <dbReference type="ARBA" id="ARBA00022741"/>
    </source>
</evidence>
<dbReference type="EMBL" id="JADCNL010000001">
    <property type="protein sequence ID" value="KAG0496551.1"/>
    <property type="molecule type" value="Genomic_DNA"/>
</dbReference>
<feature type="transmembrane region" description="Helical" evidence="7">
    <location>
        <begin position="57"/>
        <end position="76"/>
    </location>
</feature>
<dbReference type="Proteomes" id="UP000636800">
    <property type="component" value="Chromosome 1"/>
</dbReference>
<keyword evidence="2 7" id="KW-0812">Transmembrane</keyword>
<evidence type="ECO:0000256" key="4">
    <source>
        <dbReference type="ARBA" id="ARBA00022840"/>
    </source>
</evidence>
<name>A0A835RQQ1_VANPL</name>
<accession>A0A835RQQ1</accession>
<evidence type="ECO:0000259" key="8">
    <source>
        <dbReference type="PROSITE" id="PS50929"/>
    </source>
</evidence>
<dbReference type="SUPFAM" id="SSF90123">
    <property type="entry name" value="ABC transporter transmembrane region"/>
    <property type="match status" value="1"/>
</dbReference>
<dbReference type="AlphaFoldDB" id="A0A835RQQ1"/>
<dbReference type="PROSITE" id="PS50929">
    <property type="entry name" value="ABC_TM1F"/>
    <property type="match status" value="1"/>
</dbReference>
<keyword evidence="6 7" id="KW-0472">Membrane</keyword>
<dbReference type="Pfam" id="PF00005">
    <property type="entry name" value="ABC_tran"/>
    <property type="match status" value="1"/>
</dbReference>
<feature type="domain" description="ABC transmembrane type-1" evidence="8">
    <location>
        <begin position="1"/>
        <end position="115"/>
    </location>
</feature>
<evidence type="ECO:0000256" key="6">
    <source>
        <dbReference type="ARBA" id="ARBA00023136"/>
    </source>
</evidence>
<reference evidence="9 10" key="1">
    <citation type="journal article" date="2020" name="Nat. Food">
        <title>A phased Vanilla planifolia genome enables genetic improvement of flavour and production.</title>
        <authorList>
            <person name="Hasing T."/>
            <person name="Tang H."/>
            <person name="Brym M."/>
            <person name="Khazi F."/>
            <person name="Huang T."/>
            <person name="Chambers A.H."/>
        </authorList>
    </citation>
    <scope>NUCLEOTIDE SEQUENCE [LARGE SCALE GENOMIC DNA]</scope>
    <source>
        <tissue evidence="9">Leaf</tissue>
    </source>
</reference>
<evidence type="ECO:0000256" key="7">
    <source>
        <dbReference type="SAM" id="Phobius"/>
    </source>
</evidence>
<dbReference type="PANTHER" id="PTHR24223">
    <property type="entry name" value="ATP-BINDING CASSETTE SUB-FAMILY C"/>
    <property type="match status" value="1"/>
</dbReference>
<keyword evidence="5 7" id="KW-1133">Transmembrane helix</keyword>
<gene>
    <name evidence="9" type="ORF">HPP92_001242</name>
</gene>
<dbReference type="Gene3D" id="1.20.1560.10">
    <property type="entry name" value="ABC transporter type 1, transmembrane domain"/>
    <property type="match status" value="1"/>
</dbReference>
<proteinExistence type="predicted"/>
<dbReference type="InterPro" id="IPR027417">
    <property type="entry name" value="P-loop_NTPase"/>
</dbReference>
<protein>
    <recommendedName>
        <fullName evidence="8">ABC transmembrane type-1 domain-containing protein</fullName>
    </recommendedName>
</protein>
<evidence type="ECO:0000256" key="5">
    <source>
        <dbReference type="ARBA" id="ARBA00022989"/>
    </source>
</evidence>
<evidence type="ECO:0000313" key="9">
    <source>
        <dbReference type="EMBL" id="KAG0496551.1"/>
    </source>
</evidence>
<dbReference type="PANTHER" id="PTHR24223:SF222">
    <property type="entry name" value="OS01G0902100 PROTEIN"/>
    <property type="match status" value="1"/>
</dbReference>
<evidence type="ECO:0000256" key="1">
    <source>
        <dbReference type="ARBA" id="ARBA00022448"/>
    </source>
</evidence>
<keyword evidence="3" id="KW-0547">Nucleotide-binding</keyword>